<dbReference type="Pfam" id="PF07309">
    <property type="entry name" value="FlaF"/>
    <property type="match status" value="1"/>
</dbReference>
<proteinExistence type="predicted"/>
<evidence type="ECO:0000313" key="2">
    <source>
        <dbReference type="Proteomes" id="UP001055125"/>
    </source>
</evidence>
<comment type="caution">
    <text evidence="1">The sequence shown here is derived from an EMBL/GenBank/DDBJ whole genome shotgun (WGS) entry which is preliminary data.</text>
</comment>
<dbReference type="Proteomes" id="UP001055125">
    <property type="component" value="Unassembled WGS sequence"/>
</dbReference>
<evidence type="ECO:0008006" key="3">
    <source>
        <dbReference type="Google" id="ProtNLM"/>
    </source>
</evidence>
<evidence type="ECO:0000313" key="1">
    <source>
        <dbReference type="EMBL" id="GJD93665.1"/>
    </source>
</evidence>
<accession>A0ABQ4RSA9</accession>
<sequence>MMQAAHAYARTSQSVLTPREAEAAVLLKAANRLNAVRSDWPNQANLLNEALNFNQRVWTVISSAASEPSNPIPDSLKQNVVSLAVYVFRTTLDAMIEPTVQRLDSLISINHHLAAGLQGNPGTAP</sequence>
<gene>
    <name evidence="1" type="ORF">OCOJLMKI_0861</name>
</gene>
<dbReference type="EMBL" id="BPQP01000013">
    <property type="protein sequence ID" value="GJD93665.1"/>
    <property type="molecule type" value="Genomic_DNA"/>
</dbReference>
<dbReference type="InterPro" id="IPR010845">
    <property type="entry name" value="FlaF"/>
</dbReference>
<keyword evidence="2" id="KW-1185">Reference proteome</keyword>
<dbReference type="NCBIfam" id="NF009435">
    <property type="entry name" value="PRK12794.1"/>
    <property type="match status" value="1"/>
</dbReference>
<reference evidence="1" key="2">
    <citation type="submission" date="2021-08" db="EMBL/GenBank/DDBJ databases">
        <authorList>
            <person name="Tani A."/>
            <person name="Ola A."/>
            <person name="Ogura Y."/>
            <person name="Katsura K."/>
            <person name="Hayashi T."/>
        </authorList>
    </citation>
    <scope>NUCLEOTIDE SEQUENCE</scope>
    <source>
        <strain evidence="1">DSM 19015</strain>
    </source>
</reference>
<organism evidence="1 2">
    <name type="scientific">Methylobacterium iners</name>
    <dbReference type="NCBI Taxonomy" id="418707"/>
    <lineage>
        <taxon>Bacteria</taxon>
        <taxon>Pseudomonadati</taxon>
        <taxon>Pseudomonadota</taxon>
        <taxon>Alphaproteobacteria</taxon>
        <taxon>Hyphomicrobiales</taxon>
        <taxon>Methylobacteriaceae</taxon>
        <taxon>Methylobacterium</taxon>
    </lineage>
</organism>
<reference evidence="1" key="1">
    <citation type="journal article" date="2021" name="Front. Microbiol.">
        <title>Comprehensive Comparative Genomics and Phenotyping of Methylobacterium Species.</title>
        <authorList>
            <person name="Alessa O."/>
            <person name="Ogura Y."/>
            <person name="Fujitani Y."/>
            <person name="Takami H."/>
            <person name="Hayashi T."/>
            <person name="Sahin N."/>
            <person name="Tani A."/>
        </authorList>
    </citation>
    <scope>NUCLEOTIDE SEQUENCE</scope>
    <source>
        <strain evidence="1">DSM 19015</strain>
    </source>
</reference>
<name>A0ABQ4RSA9_9HYPH</name>
<dbReference type="RefSeq" id="WP_238242865.1">
    <property type="nucleotide sequence ID" value="NZ_BPQP01000013.1"/>
</dbReference>
<protein>
    <recommendedName>
        <fullName evidence="3">Flagellar protein FlaF</fullName>
    </recommendedName>
</protein>